<dbReference type="AlphaFoldDB" id="A0AA86RUY8"/>
<protein>
    <submittedName>
        <fullName evidence="2">UBA-like superfamily</fullName>
    </submittedName>
    <submittedName>
        <fullName evidence="3">UBA-like_superfamily</fullName>
    </submittedName>
</protein>
<dbReference type="Gene3D" id="1.10.8.10">
    <property type="entry name" value="DNA helicase RuvA subunit, C-terminal domain"/>
    <property type="match status" value="3"/>
</dbReference>
<evidence type="ECO:0000313" key="2">
    <source>
        <dbReference type="EMBL" id="CAI9973055.1"/>
    </source>
</evidence>
<keyword evidence="4" id="KW-1185">Reference proteome</keyword>
<dbReference type="Proteomes" id="UP001642409">
    <property type="component" value="Unassembled WGS sequence"/>
</dbReference>
<sequence>MTQYKEEQLFQYLEIFVDATSAMHIDQQIFKKYLEQAEYNLDKAIQLFNAKLNEFQNRTSLSQQEALKYLELFFDMDNILQTYILCQRHPQWKLWQIKQEQDNKILAFQIEMQVQIEIAENYLTTARFDLIKACSTFHSDVKKEQTVKQLMDLTKCSQVQALKHVKNGQQTLDNVTFLFYRSGEIPENAPEPTEQNIKLMMESTKTSREQAVRYLKIRLNNVQLAIDKFKESGEKPLGLTENTGEVRQMVNIQSNQVPPKEQDIKQMMESTNASRKQAIRFLLSSNLDIDEAVNNFFDSGEEPQGNPETQNNPAYSNSENTDQEQQSHNSNNQQQQHLMQQYNQIQTQKQLLSKSQQPQNHLSTQQRDINQQTTDTASKNQSQYRYLQLVSEQNLQQFMDISNCSHNQALKYFKHSGQTVEEALNMFYESGEVPENAQQVEDNYDLDYAVDLSLQQQNQEDQQFRNSAREQQLDNDQIQLMMESTNTSREQAIHFLQNNNYDINKAINNFFDSGEEPSWKPKQQQITPQENDVDFKVYFQQILISKITKIKSTVQSFFRIKNKMLNKRKNKKQNSKKLWIRALKTINSLDLWLKNLKTRFRFCKKTISTLDKEISQKQANFNTNFKLLFKK</sequence>
<organism evidence="2">
    <name type="scientific">Hexamita inflata</name>
    <dbReference type="NCBI Taxonomy" id="28002"/>
    <lineage>
        <taxon>Eukaryota</taxon>
        <taxon>Metamonada</taxon>
        <taxon>Diplomonadida</taxon>
        <taxon>Hexamitidae</taxon>
        <taxon>Hexamitinae</taxon>
        <taxon>Hexamita</taxon>
    </lineage>
</organism>
<evidence type="ECO:0000256" key="1">
    <source>
        <dbReference type="SAM" id="MobiDB-lite"/>
    </source>
</evidence>
<dbReference type="SUPFAM" id="SSF46934">
    <property type="entry name" value="UBA-like"/>
    <property type="match status" value="3"/>
</dbReference>
<feature type="region of interest" description="Disordered" evidence="1">
    <location>
        <begin position="296"/>
        <end position="380"/>
    </location>
</feature>
<reference evidence="2" key="1">
    <citation type="submission" date="2023-06" db="EMBL/GenBank/DDBJ databases">
        <authorList>
            <person name="Kurt Z."/>
        </authorList>
    </citation>
    <scope>NUCLEOTIDE SEQUENCE</scope>
</reference>
<reference evidence="3 4" key="2">
    <citation type="submission" date="2024-07" db="EMBL/GenBank/DDBJ databases">
        <authorList>
            <person name="Akdeniz Z."/>
        </authorList>
    </citation>
    <scope>NUCLEOTIDE SEQUENCE [LARGE SCALE GENOMIC DNA]</scope>
</reference>
<dbReference type="EMBL" id="CATOUU010001118">
    <property type="protein sequence ID" value="CAI9973055.1"/>
    <property type="molecule type" value="Genomic_DNA"/>
</dbReference>
<feature type="compositionally biased region" description="Polar residues" evidence="1">
    <location>
        <begin position="360"/>
        <end position="380"/>
    </location>
</feature>
<dbReference type="EMBL" id="CAXDID020000091">
    <property type="protein sequence ID" value="CAL6022531.1"/>
    <property type="molecule type" value="Genomic_DNA"/>
</dbReference>
<comment type="caution">
    <text evidence="2">The sequence shown here is derived from an EMBL/GenBank/DDBJ whole genome shotgun (WGS) entry which is preliminary data.</text>
</comment>
<dbReference type="InterPro" id="IPR009060">
    <property type="entry name" value="UBA-like_sf"/>
</dbReference>
<dbReference type="Pfam" id="PF14555">
    <property type="entry name" value="UBA_4"/>
    <property type="match status" value="3"/>
</dbReference>
<gene>
    <name evidence="3" type="ORF">HINF_LOCUS28693</name>
    <name evidence="2" type="ORF">HINF_LOCUS60700</name>
</gene>
<proteinExistence type="predicted"/>
<feature type="compositionally biased region" description="Polar residues" evidence="1">
    <location>
        <begin position="306"/>
        <end position="320"/>
    </location>
</feature>
<feature type="compositionally biased region" description="Low complexity" evidence="1">
    <location>
        <begin position="323"/>
        <end position="359"/>
    </location>
</feature>
<evidence type="ECO:0000313" key="4">
    <source>
        <dbReference type="Proteomes" id="UP001642409"/>
    </source>
</evidence>
<name>A0AA86RUY8_9EUKA</name>
<evidence type="ECO:0000313" key="3">
    <source>
        <dbReference type="EMBL" id="CAL6022531.1"/>
    </source>
</evidence>
<accession>A0AA86RUY8</accession>